<protein>
    <submittedName>
        <fullName evidence="2">Uncharacterized protein</fullName>
    </submittedName>
</protein>
<evidence type="ECO:0000256" key="1">
    <source>
        <dbReference type="SAM" id="SignalP"/>
    </source>
</evidence>
<accession>A0ABS0KX40</accession>
<evidence type="ECO:0000313" key="3">
    <source>
        <dbReference type="Proteomes" id="UP000601099"/>
    </source>
</evidence>
<evidence type="ECO:0000313" key="2">
    <source>
        <dbReference type="EMBL" id="MBG8551908.1"/>
    </source>
</evidence>
<name>A0ABS0KX40_9BACT</name>
<keyword evidence="3" id="KW-1185">Reference proteome</keyword>
<organism evidence="2 3">
    <name type="scientific">Hymenobacter guriensis</name>
    <dbReference type="NCBI Taxonomy" id="2793065"/>
    <lineage>
        <taxon>Bacteria</taxon>
        <taxon>Pseudomonadati</taxon>
        <taxon>Bacteroidota</taxon>
        <taxon>Cytophagia</taxon>
        <taxon>Cytophagales</taxon>
        <taxon>Hymenobacteraceae</taxon>
        <taxon>Hymenobacter</taxon>
    </lineage>
</organism>
<gene>
    <name evidence="2" type="ORF">I5L79_00020</name>
</gene>
<proteinExistence type="predicted"/>
<dbReference type="RefSeq" id="WP_196952972.1">
    <property type="nucleotide sequence ID" value="NZ_JADWYK010000001.1"/>
</dbReference>
<comment type="caution">
    <text evidence="2">The sequence shown here is derived from an EMBL/GenBank/DDBJ whole genome shotgun (WGS) entry which is preliminary data.</text>
</comment>
<keyword evidence="1" id="KW-0732">Signal</keyword>
<feature type="signal peptide" evidence="1">
    <location>
        <begin position="1"/>
        <end position="19"/>
    </location>
</feature>
<dbReference type="Proteomes" id="UP000601099">
    <property type="component" value="Unassembled WGS sequence"/>
</dbReference>
<reference evidence="2 3" key="1">
    <citation type="submission" date="2020-11" db="EMBL/GenBank/DDBJ databases">
        <title>Hymenobacter sp.</title>
        <authorList>
            <person name="Kim M.K."/>
        </authorList>
    </citation>
    <scope>NUCLEOTIDE SEQUENCE [LARGE SCALE GENOMIC DNA]</scope>
    <source>
        <strain evidence="2 3">BT594</strain>
    </source>
</reference>
<sequence length="441" mass="46359">MKTCYPTLLLLLLGTIARAQTTPATGSVGIGTSTPDARAALDISSTDKGLLIPRLDSVQRAGIAAPPDGLMVFQTDGRQGFWYALGGQWLYIPDKTRAGDNLGNHAATQNLSLSDYDLRLRNPLDIYNGLGWYGNSRSAKNWLAQDIDGPVLYGFGGGGLGTYAAGTQTLALTWRSNGRVGLGEPNPNTRLSITPTVTEAKITLYDGGSLSNHYGFGVSGGQLNYHVDATVSSHVFYATGKNGTGTELMRIRGNGRVGIGTNDPQQALDVNGTARATNFAYDAAQTRYLTLTAADFISSATNAYDTNITIGSATGSPLMLNLLSGTAGQPGYVVAPVHLPQGATITSLALTALDNDGTSVAPQALLAAASNSTTSSSLFVSYTTQVALTTESSIWQTVTQPTSHVVRNDLYAYNLRVRLAQNSGATLVFCVRIGYTVAQPD</sequence>
<feature type="chain" id="PRO_5046148187" evidence="1">
    <location>
        <begin position="20"/>
        <end position="441"/>
    </location>
</feature>
<dbReference type="EMBL" id="JADWYK010000001">
    <property type="protein sequence ID" value="MBG8551908.1"/>
    <property type="molecule type" value="Genomic_DNA"/>
</dbReference>